<protein>
    <recommendedName>
        <fullName evidence="2">ABC transporter domain-containing protein</fullName>
    </recommendedName>
</protein>
<dbReference type="PANTHER" id="PTHR43394">
    <property type="entry name" value="ATP-DEPENDENT PERMEASE MDL1, MITOCHONDRIAL"/>
    <property type="match status" value="1"/>
</dbReference>
<dbReference type="GO" id="GO:0090374">
    <property type="term" value="P:oligopeptide export from mitochondrion"/>
    <property type="evidence" value="ECO:0007669"/>
    <property type="project" value="TreeGrafter"/>
</dbReference>
<dbReference type="GO" id="GO:0015421">
    <property type="term" value="F:ABC-type oligopeptide transporter activity"/>
    <property type="evidence" value="ECO:0007669"/>
    <property type="project" value="TreeGrafter"/>
</dbReference>
<dbReference type="Gene3D" id="3.40.50.300">
    <property type="entry name" value="P-loop containing nucleotide triphosphate hydrolases"/>
    <property type="match status" value="1"/>
</dbReference>
<proteinExistence type="predicted"/>
<dbReference type="PANTHER" id="PTHR43394:SF1">
    <property type="entry name" value="ATP-BINDING CASSETTE SUB-FAMILY B MEMBER 10, MITOCHONDRIAL"/>
    <property type="match status" value="1"/>
</dbReference>
<dbReference type="InterPro" id="IPR039421">
    <property type="entry name" value="Type_1_exporter"/>
</dbReference>
<evidence type="ECO:0008006" key="2">
    <source>
        <dbReference type="Google" id="ProtNLM"/>
    </source>
</evidence>
<dbReference type="InterPro" id="IPR027417">
    <property type="entry name" value="P-loop_NTPase"/>
</dbReference>
<accession>X1UTH0</accession>
<gene>
    <name evidence="1" type="ORF">S12H4_60128</name>
</gene>
<dbReference type="SUPFAM" id="SSF52540">
    <property type="entry name" value="P-loop containing nucleoside triphosphate hydrolases"/>
    <property type="match status" value="1"/>
</dbReference>
<sequence length="78" mass="8848">IQDALEKLLQGRTSLIVAHRLSTIKNADKIIVLHKGIVIEEGTHQQLLRKKGHYSHLYRLQSEGLLGQAQDKRDDSSH</sequence>
<reference evidence="1" key="1">
    <citation type="journal article" date="2014" name="Front. Microbiol.">
        <title>High frequency of phylogenetically diverse reductive dehalogenase-homologous genes in deep subseafloor sedimentary metagenomes.</title>
        <authorList>
            <person name="Kawai M."/>
            <person name="Futagami T."/>
            <person name="Toyoda A."/>
            <person name="Takaki Y."/>
            <person name="Nishi S."/>
            <person name="Hori S."/>
            <person name="Arai W."/>
            <person name="Tsubouchi T."/>
            <person name="Morono Y."/>
            <person name="Uchiyama I."/>
            <person name="Ito T."/>
            <person name="Fujiyama A."/>
            <person name="Inagaki F."/>
            <person name="Takami H."/>
        </authorList>
    </citation>
    <scope>NUCLEOTIDE SEQUENCE</scope>
    <source>
        <strain evidence="1">Expedition CK06-06</strain>
    </source>
</reference>
<dbReference type="GO" id="GO:0005743">
    <property type="term" value="C:mitochondrial inner membrane"/>
    <property type="evidence" value="ECO:0007669"/>
    <property type="project" value="TreeGrafter"/>
</dbReference>
<dbReference type="AlphaFoldDB" id="X1UTH0"/>
<dbReference type="EMBL" id="BARW01039494">
    <property type="protein sequence ID" value="GAJ20808.1"/>
    <property type="molecule type" value="Genomic_DNA"/>
</dbReference>
<feature type="non-terminal residue" evidence="1">
    <location>
        <position position="1"/>
    </location>
</feature>
<evidence type="ECO:0000313" key="1">
    <source>
        <dbReference type="EMBL" id="GAJ20808.1"/>
    </source>
</evidence>
<comment type="caution">
    <text evidence="1">The sequence shown here is derived from an EMBL/GenBank/DDBJ whole genome shotgun (WGS) entry which is preliminary data.</text>
</comment>
<organism evidence="1">
    <name type="scientific">marine sediment metagenome</name>
    <dbReference type="NCBI Taxonomy" id="412755"/>
    <lineage>
        <taxon>unclassified sequences</taxon>
        <taxon>metagenomes</taxon>
        <taxon>ecological metagenomes</taxon>
    </lineage>
</organism>
<name>X1UTH0_9ZZZZ</name>